<dbReference type="Pfam" id="PF02906">
    <property type="entry name" value="Fe_hyd_lg_C"/>
    <property type="match status" value="1"/>
</dbReference>
<evidence type="ECO:0000259" key="7">
    <source>
        <dbReference type="PROSITE" id="PS50903"/>
    </source>
</evidence>
<dbReference type="InterPro" id="IPR050340">
    <property type="entry name" value="Cytosolic_Fe-S_CAF"/>
</dbReference>
<evidence type="ECO:0000256" key="5">
    <source>
        <dbReference type="ARBA" id="ARBA00023004"/>
    </source>
</evidence>
<dbReference type="Gene3D" id="4.10.260.20">
    <property type="entry name" value="Iron hydrogenase, small subunit"/>
    <property type="match status" value="1"/>
</dbReference>
<evidence type="ECO:0000313" key="10">
    <source>
        <dbReference type="Proteomes" id="UP001299068"/>
    </source>
</evidence>
<dbReference type="Gene3D" id="3.40.50.1780">
    <property type="match status" value="1"/>
</dbReference>
<keyword evidence="5" id="KW-0408">Iron</keyword>
<gene>
    <name evidence="9" type="ORF">K5V21_12995</name>
</gene>
<dbReference type="CDD" id="cd00730">
    <property type="entry name" value="rubredoxin"/>
    <property type="match status" value="1"/>
</dbReference>
<dbReference type="InterPro" id="IPR048574">
    <property type="entry name" value="RUBY_RBDX"/>
</dbReference>
<keyword evidence="6" id="KW-0411">Iron-sulfur</keyword>
<feature type="domain" description="Rubredoxin-like" evidence="7">
    <location>
        <begin position="597"/>
        <end position="633"/>
    </location>
</feature>
<dbReference type="InterPro" id="IPR036991">
    <property type="entry name" value="Fe_hydrogenase_ssu_sf"/>
</dbReference>
<keyword evidence="10" id="KW-1185">Reference proteome</keyword>
<reference evidence="9 10" key="1">
    <citation type="journal article" date="2021" name="Cell Host Microbe">
        <title>in vivo commensal control of Clostridioides difficile virulence.</title>
        <authorList>
            <person name="Girinathan B.P."/>
            <person name="Dibenedetto N."/>
            <person name="Worley J.N."/>
            <person name="Peltier J."/>
            <person name="Arrieta-Ortiz M.L."/>
            <person name="Rupa Christinal Immanuel S."/>
            <person name="Lavin R."/>
            <person name="Delaney M.L."/>
            <person name="Cummins C."/>
            <person name="Hoffmann M."/>
            <person name="Luo Y."/>
            <person name="Gonzalez-Escalona N."/>
            <person name="Allard M."/>
            <person name="Onderdonk A.B."/>
            <person name="Gerber G.K."/>
            <person name="Sonenshein A.L."/>
            <person name="Baliga N."/>
            <person name="Dupuy B."/>
            <person name="Bry L."/>
        </authorList>
    </citation>
    <scope>NUCLEOTIDE SEQUENCE [LARGE SCALE GENOMIC DNA]</scope>
    <source>
        <strain evidence="9 10">DSM 599</strain>
    </source>
</reference>
<dbReference type="InterPro" id="IPR009016">
    <property type="entry name" value="Fe_hydrogenase"/>
</dbReference>
<dbReference type="InterPro" id="IPR004108">
    <property type="entry name" value="Fe_hydrogenase_lsu_C"/>
</dbReference>
<dbReference type="InterPro" id="IPR024935">
    <property type="entry name" value="Rubredoxin_dom"/>
</dbReference>
<keyword evidence="2" id="KW-0813">Transport</keyword>
<keyword evidence="3" id="KW-0479">Metal-binding</keyword>
<evidence type="ECO:0000259" key="8">
    <source>
        <dbReference type="PROSITE" id="PS51379"/>
    </source>
</evidence>
<evidence type="ECO:0000256" key="4">
    <source>
        <dbReference type="ARBA" id="ARBA00022982"/>
    </source>
</evidence>
<evidence type="ECO:0000313" key="9">
    <source>
        <dbReference type="EMBL" id="MBY0756366.1"/>
    </source>
</evidence>
<feature type="domain" description="4Fe-4S ferredoxin-type" evidence="8">
    <location>
        <begin position="18"/>
        <end position="47"/>
    </location>
</feature>
<dbReference type="PROSITE" id="PS00198">
    <property type="entry name" value="4FE4S_FER_1"/>
    <property type="match status" value="1"/>
</dbReference>
<dbReference type="SUPFAM" id="SSF53920">
    <property type="entry name" value="Fe-only hydrogenase"/>
    <property type="match status" value="1"/>
</dbReference>
<dbReference type="PANTHER" id="PTHR11615">
    <property type="entry name" value="NITRATE, FORMATE, IRON DEHYDROGENASE"/>
    <property type="match status" value="1"/>
</dbReference>
<dbReference type="InterPro" id="IPR003149">
    <property type="entry name" value="Fe_hydrogenase_ssu"/>
</dbReference>
<dbReference type="PROSITE" id="PS51379">
    <property type="entry name" value="4FE4S_FER_2"/>
    <property type="match status" value="2"/>
</dbReference>
<dbReference type="Pfam" id="PF00037">
    <property type="entry name" value="Fer4"/>
    <property type="match status" value="1"/>
</dbReference>
<dbReference type="SUPFAM" id="SSF57802">
    <property type="entry name" value="Rubredoxin-like"/>
    <property type="match status" value="3"/>
</dbReference>
<dbReference type="SUPFAM" id="SSF54862">
    <property type="entry name" value="4Fe-4S ferredoxins"/>
    <property type="match status" value="1"/>
</dbReference>
<dbReference type="InterPro" id="IPR017900">
    <property type="entry name" value="4Fe4S_Fe_S_CS"/>
</dbReference>
<dbReference type="Proteomes" id="UP001299068">
    <property type="component" value="Unassembled WGS sequence"/>
</dbReference>
<dbReference type="EMBL" id="JAIKTU010000010">
    <property type="protein sequence ID" value="MBY0756366.1"/>
    <property type="molecule type" value="Genomic_DNA"/>
</dbReference>
<comment type="caution">
    <text evidence="9">The sequence shown here is derived from an EMBL/GenBank/DDBJ whole genome shotgun (WGS) entry which is preliminary data.</text>
</comment>
<dbReference type="InterPro" id="IPR024934">
    <property type="entry name" value="Rubredoxin-like_dom"/>
</dbReference>
<evidence type="ECO:0000256" key="1">
    <source>
        <dbReference type="ARBA" id="ARBA00001965"/>
    </source>
</evidence>
<accession>A0ABS7KZY0</accession>
<evidence type="ECO:0000256" key="3">
    <source>
        <dbReference type="ARBA" id="ARBA00022723"/>
    </source>
</evidence>
<protein>
    <submittedName>
        <fullName evidence="9">[FeFe] hydrogenase, group A</fullName>
    </submittedName>
</protein>
<name>A0ABS7KZY0_CLOSR</name>
<dbReference type="SMART" id="SM00902">
    <property type="entry name" value="Fe_hyd_SSU"/>
    <property type="match status" value="1"/>
</dbReference>
<dbReference type="PROSITE" id="PS50903">
    <property type="entry name" value="RUBREDOXIN_LIKE"/>
    <property type="match status" value="3"/>
</dbReference>
<evidence type="ECO:0000256" key="2">
    <source>
        <dbReference type="ARBA" id="ARBA00022448"/>
    </source>
</evidence>
<comment type="cofactor">
    <cofactor evidence="1">
        <name>Fe(3+)</name>
        <dbReference type="ChEBI" id="CHEBI:29034"/>
    </cofactor>
</comment>
<dbReference type="CDD" id="cd00350">
    <property type="entry name" value="rubredoxin_like"/>
    <property type="match status" value="1"/>
</dbReference>
<dbReference type="RefSeq" id="WP_221861616.1">
    <property type="nucleotide sequence ID" value="NZ_JAIKTU010000010.1"/>
</dbReference>
<keyword evidence="4" id="KW-0249">Electron transport</keyword>
<dbReference type="Pfam" id="PF02256">
    <property type="entry name" value="Fe_hyd_SSU"/>
    <property type="match status" value="1"/>
</dbReference>
<dbReference type="Gene3D" id="3.30.70.20">
    <property type="match status" value="1"/>
</dbReference>
<dbReference type="InterPro" id="IPR013352">
    <property type="entry name" value="Fe_hydrogenase_subset"/>
</dbReference>
<dbReference type="Gene3D" id="2.20.28.10">
    <property type="match status" value="3"/>
</dbReference>
<sequence length="635" mass="70224">MSKHEFLNIRIPIEKDNPSIQRHEELCIKCGQCRRVCENDIAVGRLYDIESTGDKAICINCGQCSDVCPANSITEVYEYEDVRAAINDPKKIVIFSTSPSVRVALGEEFNLPAGSFVEGQMVAALRALGADYVLDVDFAADLTIMEEASELIERITKKTKPLPQFTSCCPAWVKFAETFYPSILPNISSVKSPIGMQSVTIKTYFAKAKGINPRDIVNVTVTPCTAKKFEIRRPEMNSSASYNNIPELRDMDHIITTRELAKWMKEDNISFDSLAPSKYDKLMGEASGGGIIFGNTGGVMEAALRTAYYFITNENPPEKLLDLTPVRGLEDIREATVSIGDLSLKVAIVHGTDNAKTLIDKLNASEVSYDFVEVMTCRGGCIGGGGQPKSAIPMVDNIRSKRIHALYNRDEHKSIRSSYENPDIKRVYEEFYGEPLSDLAKELLHTTYTDRSDTLGPKGMVCERLSNYTPTINNDVSTSTSKNGSNGSKKSYKCSICGYIYVGDEIPDDYKCPICGASKDAFVLLNDNNSTEDTTSDEDNDSNRTKKRYRCSICGYIYIGDDIPDNYICPVCGASKDAFVLLEDNNSNKDTASSETKKSYKCSVCGYIYVGDEIPDNYTCPVCGSSKEVFVPIEE</sequence>
<dbReference type="Pfam" id="PF21349">
    <property type="entry name" value="RUBY_RBDX"/>
    <property type="match status" value="3"/>
</dbReference>
<feature type="domain" description="Rubredoxin-like" evidence="7">
    <location>
        <begin position="489"/>
        <end position="525"/>
    </location>
</feature>
<proteinExistence type="predicted"/>
<evidence type="ECO:0000256" key="6">
    <source>
        <dbReference type="ARBA" id="ARBA00023014"/>
    </source>
</evidence>
<dbReference type="Gene3D" id="3.40.950.10">
    <property type="entry name" value="Fe-only Hydrogenase (Larger Subunit), Chain L, domain 3"/>
    <property type="match status" value="1"/>
</dbReference>
<feature type="domain" description="Rubredoxin-like" evidence="7">
    <location>
        <begin position="546"/>
        <end position="582"/>
    </location>
</feature>
<organism evidence="9 10">
    <name type="scientific">Clostridium sardiniense</name>
    <name type="common">Clostridium absonum</name>
    <dbReference type="NCBI Taxonomy" id="29369"/>
    <lineage>
        <taxon>Bacteria</taxon>
        <taxon>Bacillati</taxon>
        <taxon>Bacillota</taxon>
        <taxon>Clostridia</taxon>
        <taxon>Eubacteriales</taxon>
        <taxon>Clostridiaceae</taxon>
        <taxon>Clostridium</taxon>
    </lineage>
</organism>
<feature type="domain" description="4Fe-4S ferredoxin-type" evidence="8">
    <location>
        <begin position="49"/>
        <end position="78"/>
    </location>
</feature>
<dbReference type="InterPro" id="IPR017896">
    <property type="entry name" value="4Fe4S_Fe-S-bd"/>
</dbReference>
<dbReference type="NCBIfam" id="TIGR02512">
    <property type="entry name" value="FeFe_hydrog_A"/>
    <property type="match status" value="1"/>
</dbReference>